<comment type="caution">
    <text evidence="1">The sequence shown here is derived from an EMBL/GenBank/DDBJ whole genome shotgun (WGS) entry which is preliminary data.</text>
</comment>
<dbReference type="InterPro" id="IPR029063">
    <property type="entry name" value="SAM-dependent_MTases_sf"/>
</dbReference>
<dbReference type="AlphaFoldDB" id="A0A0B4CPE6"/>
<dbReference type="Gene3D" id="3.40.50.150">
    <property type="entry name" value="Vaccinia Virus protein VP39"/>
    <property type="match status" value="1"/>
</dbReference>
<reference evidence="1 2" key="1">
    <citation type="submission" date="2014-12" db="EMBL/GenBank/DDBJ databases">
        <title>Genome sequencing of Brevundimonas nasdae TPW30.</title>
        <authorList>
            <person name="Tan P.W."/>
            <person name="Chan K.-G."/>
        </authorList>
    </citation>
    <scope>NUCLEOTIDE SEQUENCE [LARGE SCALE GENOMIC DNA]</scope>
    <source>
        <strain evidence="1 2">TPW30</strain>
    </source>
</reference>
<evidence type="ECO:0000313" key="1">
    <source>
        <dbReference type="EMBL" id="KIC53930.1"/>
    </source>
</evidence>
<gene>
    <name evidence="1" type="ORF">RM53_16280</name>
</gene>
<dbReference type="GO" id="GO:0008757">
    <property type="term" value="F:S-adenosylmethionine-dependent methyltransferase activity"/>
    <property type="evidence" value="ECO:0007669"/>
    <property type="project" value="InterPro"/>
</dbReference>
<evidence type="ECO:0000313" key="2">
    <source>
        <dbReference type="Proteomes" id="UP000031166"/>
    </source>
</evidence>
<dbReference type="Pfam" id="PF05401">
    <property type="entry name" value="NodS"/>
    <property type="match status" value="1"/>
</dbReference>
<dbReference type="GO" id="GO:0009312">
    <property type="term" value="P:oligosaccharide biosynthetic process"/>
    <property type="evidence" value="ECO:0007669"/>
    <property type="project" value="InterPro"/>
</dbReference>
<dbReference type="CDD" id="cd02440">
    <property type="entry name" value="AdoMet_MTases"/>
    <property type="match status" value="1"/>
</dbReference>
<dbReference type="RefSeq" id="WP_039248688.1">
    <property type="nucleotide sequence ID" value="NZ_JWSY01000055.1"/>
</dbReference>
<dbReference type="EMBL" id="JWSY01000055">
    <property type="protein sequence ID" value="KIC53930.1"/>
    <property type="molecule type" value="Genomic_DNA"/>
</dbReference>
<protein>
    <submittedName>
        <fullName evidence="1">NodS family protein</fullName>
    </submittedName>
</protein>
<dbReference type="SUPFAM" id="SSF53335">
    <property type="entry name" value="S-adenosyl-L-methionine-dependent methyltransferases"/>
    <property type="match status" value="1"/>
</dbReference>
<sequence length="193" mass="21299">MAERSLTAAYFEGIFAGDADPWDLASSPYEAAKFDRTIAAVSTRRAAFALEVGCAGGVLTERLSTVCDRLLAIDVSPTALERARQRLSGRPNVRFAAAAFPRDCPVLDGLDLVVLSEVAYYWSDADLDFAAQRISDGLVEGGRVLLVHWTGETDYPQTADDAVERLWLGLSELMQVDLAEMHPNYRLDLWSRR</sequence>
<accession>A0A0B4CPE6</accession>
<dbReference type="InterPro" id="IPR008715">
    <property type="entry name" value="SAM-MeTfrase_NodS-like"/>
</dbReference>
<dbReference type="Proteomes" id="UP000031166">
    <property type="component" value="Unassembled WGS sequence"/>
</dbReference>
<name>A0A0B4CPE6_9CAUL</name>
<dbReference type="STRING" id="172043.RM53_16280"/>
<proteinExistence type="predicted"/>
<organism evidence="1 2">
    <name type="scientific">Brevundimonas nasdae</name>
    <dbReference type="NCBI Taxonomy" id="172043"/>
    <lineage>
        <taxon>Bacteria</taxon>
        <taxon>Pseudomonadati</taxon>
        <taxon>Pseudomonadota</taxon>
        <taxon>Alphaproteobacteria</taxon>
        <taxon>Caulobacterales</taxon>
        <taxon>Caulobacteraceae</taxon>
        <taxon>Brevundimonas</taxon>
    </lineage>
</organism>